<dbReference type="STRING" id="1833852.B0537_13510"/>
<dbReference type="OrthoDB" id="2351239at2"/>
<evidence type="ECO:0000313" key="1">
    <source>
        <dbReference type="EMBL" id="AQS60001.1"/>
    </source>
</evidence>
<name>A0A1S6IYZ9_9FIRM</name>
<dbReference type="EMBL" id="CP019698">
    <property type="protein sequence ID" value="AQS60001.1"/>
    <property type="molecule type" value="Genomic_DNA"/>
</dbReference>
<gene>
    <name evidence="1" type="ORF">B0537_13510</name>
</gene>
<accession>A0A1S6IYZ9</accession>
<keyword evidence="2" id="KW-1185">Reference proteome</keyword>
<dbReference type="RefSeq" id="WP_077715043.1">
    <property type="nucleotide sequence ID" value="NZ_CP019698.1"/>
</dbReference>
<dbReference type="PANTHER" id="PTHR40053:SF1">
    <property type="entry name" value="SPORULATION-CONTROL PROTEIN SPO0M"/>
    <property type="match status" value="1"/>
</dbReference>
<reference evidence="1 2" key="1">
    <citation type="journal article" date="2016" name="Int. J. Syst. Evol. Microbiol.">
        <title>Desulfotomaculum ferrireducens sp. nov., a moderately thermophilic sulfate-reducing and dissimilatory Fe(III)-reducing bacterium isolated from compost.</title>
        <authorList>
            <person name="Yang G."/>
            <person name="Guo J."/>
            <person name="Zhuang L."/>
            <person name="Yuan Y."/>
            <person name="Zhou S."/>
        </authorList>
    </citation>
    <scope>NUCLEOTIDE SEQUENCE [LARGE SCALE GENOMIC DNA]</scope>
    <source>
        <strain evidence="1 2">GSS09</strain>
    </source>
</reference>
<dbReference type="Proteomes" id="UP000189464">
    <property type="component" value="Chromosome"/>
</dbReference>
<dbReference type="Pfam" id="PF07070">
    <property type="entry name" value="Spo0M"/>
    <property type="match status" value="1"/>
</dbReference>
<organism evidence="1 2">
    <name type="scientific">Desulforamulus ferrireducens</name>
    <dbReference type="NCBI Taxonomy" id="1833852"/>
    <lineage>
        <taxon>Bacteria</taxon>
        <taxon>Bacillati</taxon>
        <taxon>Bacillota</taxon>
        <taxon>Clostridia</taxon>
        <taxon>Eubacteriales</taxon>
        <taxon>Peptococcaceae</taxon>
        <taxon>Desulforamulus</taxon>
    </lineage>
</organism>
<sequence length="322" mass="35474">MFKKIMASFGVGAAKVNLVLDNEKCRIGESVRGKMVVQGGNVAQGIHTLDVDVVMKLNSRGKEISRVVETIRVARDFRIEARDTREIPFEHQIPFHYPLSKGSVSYTLVTKMDIAQAVDTGDADPLVVLPSREMELVFDALQFLGFKEKIGSGKIGQYGQEFMYYPSGQFAEQLKEMEFKFFIDSNDCRLYFELEIANGFMRSGQKHHAELTIPATVLASGSVQELAQTIREFLEEELRQVSVQGPRLVPSYQQQQHRPGMGSAFGGFMGGMVAGMLGGALLGELFGDDEAEAAETYGDMGGEEGGFDFGLGDFGDFGGDEW</sequence>
<protein>
    <submittedName>
        <fullName evidence="1">SpoOM family protein</fullName>
    </submittedName>
</protein>
<dbReference type="KEGG" id="dfg:B0537_13510"/>
<dbReference type="PANTHER" id="PTHR40053">
    <property type="entry name" value="SPORULATION-CONTROL PROTEIN SPO0M"/>
    <property type="match status" value="1"/>
</dbReference>
<dbReference type="AlphaFoldDB" id="A0A1S6IYZ9"/>
<dbReference type="InterPro" id="IPR009776">
    <property type="entry name" value="Spore_0_M"/>
</dbReference>
<proteinExistence type="predicted"/>
<evidence type="ECO:0000313" key="2">
    <source>
        <dbReference type="Proteomes" id="UP000189464"/>
    </source>
</evidence>